<evidence type="ECO:0000313" key="10">
    <source>
        <dbReference type="EMBL" id="CAA7268704.1"/>
    </source>
</evidence>
<dbReference type="InterPro" id="IPR001128">
    <property type="entry name" value="Cyt_P450"/>
</dbReference>
<keyword evidence="6 8" id="KW-0408">Iron</keyword>
<evidence type="ECO:0000256" key="2">
    <source>
        <dbReference type="ARBA" id="ARBA00010617"/>
    </source>
</evidence>
<comment type="cofactor">
    <cofactor evidence="1 8">
        <name>heme</name>
        <dbReference type="ChEBI" id="CHEBI:30413"/>
    </cofactor>
</comment>
<dbReference type="PANTHER" id="PTHR24292:SF54">
    <property type="entry name" value="CYP9F3-RELATED"/>
    <property type="match status" value="1"/>
</dbReference>
<comment type="caution">
    <text evidence="10">The sequence shown here is derived from an EMBL/GenBank/DDBJ whole genome shotgun (WGS) entry which is preliminary data.</text>
</comment>
<keyword evidence="7 9" id="KW-0503">Monooxygenase</keyword>
<dbReference type="EMBL" id="CACVBS010000069">
    <property type="protein sequence ID" value="CAA7268704.1"/>
    <property type="molecule type" value="Genomic_DNA"/>
</dbReference>
<dbReference type="PRINTS" id="PR00385">
    <property type="entry name" value="P450"/>
</dbReference>
<evidence type="ECO:0000256" key="1">
    <source>
        <dbReference type="ARBA" id="ARBA00001971"/>
    </source>
</evidence>
<accession>A0A8S0VZI9</accession>
<evidence type="ECO:0000256" key="9">
    <source>
        <dbReference type="RuleBase" id="RU000461"/>
    </source>
</evidence>
<keyword evidence="4 8" id="KW-0479">Metal-binding</keyword>
<dbReference type="GO" id="GO:0016705">
    <property type="term" value="F:oxidoreductase activity, acting on paired donors, with incorporation or reduction of molecular oxygen"/>
    <property type="evidence" value="ECO:0007669"/>
    <property type="project" value="InterPro"/>
</dbReference>
<dbReference type="PRINTS" id="PR00463">
    <property type="entry name" value="EP450I"/>
</dbReference>
<dbReference type="PROSITE" id="PS00086">
    <property type="entry name" value="CYTOCHROME_P450"/>
    <property type="match status" value="1"/>
</dbReference>
<dbReference type="OrthoDB" id="1470350at2759"/>
<dbReference type="Proteomes" id="UP000467700">
    <property type="component" value="Unassembled WGS sequence"/>
</dbReference>
<evidence type="ECO:0000256" key="6">
    <source>
        <dbReference type="ARBA" id="ARBA00023004"/>
    </source>
</evidence>
<evidence type="ECO:0000256" key="5">
    <source>
        <dbReference type="ARBA" id="ARBA00023002"/>
    </source>
</evidence>
<evidence type="ECO:0000256" key="8">
    <source>
        <dbReference type="PIRSR" id="PIRSR602401-1"/>
    </source>
</evidence>
<dbReference type="InterPro" id="IPR017972">
    <property type="entry name" value="Cyt_P450_CS"/>
</dbReference>
<organism evidence="10 11">
    <name type="scientific">Cyclocybe aegerita</name>
    <name type="common">Black poplar mushroom</name>
    <name type="synonym">Agrocybe aegerita</name>
    <dbReference type="NCBI Taxonomy" id="1973307"/>
    <lineage>
        <taxon>Eukaryota</taxon>
        <taxon>Fungi</taxon>
        <taxon>Dikarya</taxon>
        <taxon>Basidiomycota</taxon>
        <taxon>Agaricomycotina</taxon>
        <taxon>Agaricomycetes</taxon>
        <taxon>Agaricomycetidae</taxon>
        <taxon>Agaricales</taxon>
        <taxon>Agaricineae</taxon>
        <taxon>Bolbitiaceae</taxon>
        <taxon>Cyclocybe</taxon>
    </lineage>
</organism>
<comment type="similarity">
    <text evidence="2 9">Belongs to the cytochrome P450 family.</text>
</comment>
<dbReference type="InterPro" id="IPR036396">
    <property type="entry name" value="Cyt_P450_sf"/>
</dbReference>
<name>A0A8S0VZI9_CYCAE</name>
<keyword evidence="3 8" id="KW-0349">Heme</keyword>
<evidence type="ECO:0000256" key="3">
    <source>
        <dbReference type="ARBA" id="ARBA00022617"/>
    </source>
</evidence>
<protein>
    <recommendedName>
        <fullName evidence="12">Cytochrome P450</fullName>
    </recommendedName>
</protein>
<dbReference type="PANTHER" id="PTHR24292">
    <property type="entry name" value="CYTOCHROME P450"/>
    <property type="match status" value="1"/>
</dbReference>
<keyword evidence="5 9" id="KW-0560">Oxidoreductase</keyword>
<dbReference type="AlphaFoldDB" id="A0A8S0VZI9"/>
<dbReference type="GO" id="GO:0004497">
    <property type="term" value="F:monooxygenase activity"/>
    <property type="evidence" value="ECO:0007669"/>
    <property type="project" value="UniProtKB-KW"/>
</dbReference>
<evidence type="ECO:0000313" key="11">
    <source>
        <dbReference type="Proteomes" id="UP000467700"/>
    </source>
</evidence>
<dbReference type="GO" id="GO:0020037">
    <property type="term" value="F:heme binding"/>
    <property type="evidence" value="ECO:0007669"/>
    <property type="project" value="InterPro"/>
</dbReference>
<evidence type="ECO:0000256" key="4">
    <source>
        <dbReference type="ARBA" id="ARBA00022723"/>
    </source>
</evidence>
<gene>
    <name evidence="10" type="ORF">AAE3_LOCUS10921</name>
</gene>
<feature type="binding site" description="axial binding residue" evidence="8">
    <location>
        <position position="185"/>
    </location>
    <ligand>
        <name>heme</name>
        <dbReference type="ChEBI" id="CHEBI:30413"/>
    </ligand>
    <ligandPart>
        <name>Fe</name>
        <dbReference type="ChEBI" id="CHEBI:18248"/>
    </ligandPart>
</feature>
<reference evidence="10 11" key="1">
    <citation type="submission" date="2020-01" db="EMBL/GenBank/DDBJ databases">
        <authorList>
            <person name="Gupta K D."/>
        </authorList>
    </citation>
    <scope>NUCLEOTIDE SEQUENCE [LARGE SCALE GENOMIC DNA]</scope>
</reference>
<proteinExistence type="inferred from homology"/>
<evidence type="ECO:0008006" key="12">
    <source>
        <dbReference type="Google" id="ProtNLM"/>
    </source>
</evidence>
<dbReference type="GO" id="GO:0005506">
    <property type="term" value="F:iron ion binding"/>
    <property type="evidence" value="ECO:0007669"/>
    <property type="project" value="InterPro"/>
</dbReference>
<dbReference type="Pfam" id="PF00067">
    <property type="entry name" value="p450"/>
    <property type="match status" value="1"/>
</dbReference>
<dbReference type="InterPro" id="IPR050476">
    <property type="entry name" value="Insect_CytP450_Detox"/>
</dbReference>
<keyword evidence="11" id="KW-1185">Reference proteome</keyword>
<dbReference type="Gene3D" id="1.10.630.10">
    <property type="entry name" value="Cytochrome P450"/>
    <property type="match status" value="1"/>
</dbReference>
<dbReference type="InterPro" id="IPR002401">
    <property type="entry name" value="Cyt_P450_E_grp-I"/>
</dbReference>
<dbReference type="SUPFAM" id="SSF48264">
    <property type="entry name" value="Cytochrome P450"/>
    <property type="match status" value="1"/>
</dbReference>
<sequence>MAEMIHLRESSEIVGRHDLFSSLLDANSGDLGGLALTEDELISNIYIFLLAGHETTAHTLCFTFGLLALYQEEQEKLYQHIRSTIPSDRLPSYEEMPLLTHSMASDQVATIPQVAAEDTTLSTMDLKGMKITVPVPKGADIVISVPGLHYNPRYWEDPHAFKPERFLKDWPRDAFVPFSAGARACVGRKFFETEGIAVLTMLISRYKITVKEEPQFARETFEERRARVLANRAGVTLTPLRVPLVFTRRT</sequence>
<evidence type="ECO:0000256" key="7">
    <source>
        <dbReference type="ARBA" id="ARBA00023033"/>
    </source>
</evidence>